<keyword evidence="2" id="KW-1185">Reference proteome</keyword>
<proteinExistence type="predicted"/>
<reference evidence="2" key="1">
    <citation type="journal article" date="2021" name="BMC Genomics">
        <title>Chromosome-level genome assembly and manually-curated proteome of model necrotroph Parastagonospora nodorum Sn15 reveals a genome-wide trove of candidate effector homologs, and redundancy of virulence-related functions within an accessory chromosome.</title>
        <authorList>
            <person name="Bertazzoni S."/>
            <person name="Jones D.A.B."/>
            <person name="Phan H.T."/>
            <person name="Tan K.-C."/>
            <person name="Hane J.K."/>
        </authorList>
    </citation>
    <scope>NUCLEOTIDE SEQUENCE [LARGE SCALE GENOMIC DNA]</scope>
    <source>
        <strain evidence="2">SN15 / ATCC MYA-4574 / FGSC 10173)</strain>
    </source>
</reference>
<sequence length="59" mass="6974">MPDLTPIICMFRHARQRGRPRWSYMSGYEAGEEEGLIGFADSQNVRYRTQWQNHCAMSH</sequence>
<accession>A0A7U2I4M8</accession>
<gene>
    <name evidence="1" type="ORF">JI435_417160</name>
</gene>
<name>A0A7U2I4M8_PHANO</name>
<evidence type="ECO:0000313" key="2">
    <source>
        <dbReference type="Proteomes" id="UP000663193"/>
    </source>
</evidence>
<dbReference type="VEuPathDB" id="FungiDB:JI435_417160"/>
<organism evidence="1 2">
    <name type="scientific">Phaeosphaeria nodorum (strain SN15 / ATCC MYA-4574 / FGSC 10173)</name>
    <name type="common">Glume blotch fungus</name>
    <name type="synonym">Parastagonospora nodorum</name>
    <dbReference type="NCBI Taxonomy" id="321614"/>
    <lineage>
        <taxon>Eukaryota</taxon>
        <taxon>Fungi</taxon>
        <taxon>Dikarya</taxon>
        <taxon>Ascomycota</taxon>
        <taxon>Pezizomycotina</taxon>
        <taxon>Dothideomycetes</taxon>
        <taxon>Pleosporomycetidae</taxon>
        <taxon>Pleosporales</taxon>
        <taxon>Pleosporineae</taxon>
        <taxon>Phaeosphaeriaceae</taxon>
        <taxon>Parastagonospora</taxon>
    </lineage>
</organism>
<evidence type="ECO:0000313" key="1">
    <source>
        <dbReference type="EMBL" id="QRD01700.1"/>
    </source>
</evidence>
<dbReference type="AlphaFoldDB" id="A0A7U2I4M8"/>
<protein>
    <submittedName>
        <fullName evidence="1">Uncharacterized protein</fullName>
    </submittedName>
</protein>
<dbReference type="Proteomes" id="UP000663193">
    <property type="component" value="Chromosome 12"/>
</dbReference>
<dbReference type="EMBL" id="CP069034">
    <property type="protein sequence ID" value="QRD01700.1"/>
    <property type="molecule type" value="Genomic_DNA"/>
</dbReference>